<dbReference type="AlphaFoldDB" id="A0AAV3QYS6"/>
<protein>
    <submittedName>
        <fullName evidence="2">Uncharacterized protein</fullName>
    </submittedName>
</protein>
<feature type="compositionally biased region" description="Polar residues" evidence="1">
    <location>
        <begin position="217"/>
        <end position="228"/>
    </location>
</feature>
<evidence type="ECO:0000313" key="2">
    <source>
        <dbReference type="EMBL" id="GAA0169184.1"/>
    </source>
</evidence>
<reference evidence="2 3" key="1">
    <citation type="submission" date="2024-01" db="EMBL/GenBank/DDBJ databases">
        <title>The complete chloroplast genome sequence of Lithospermum erythrorhizon: insights into the phylogenetic relationship among Boraginaceae species and the maternal lineages of purple gromwells.</title>
        <authorList>
            <person name="Okada T."/>
            <person name="Watanabe K."/>
        </authorList>
    </citation>
    <scope>NUCLEOTIDE SEQUENCE [LARGE SCALE GENOMIC DNA]</scope>
</reference>
<accession>A0AAV3QYS6</accession>
<proteinExistence type="predicted"/>
<feature type="compositionally biased region" description="Basic residues" evidence="1">
    <location>
        <begin position="230"/>
        <end position="240"/>
    </location>
</feature>
<gene>
    <name evidence="2" type="ORF">LIER_23725</name>
</gene>
<evidence type="ECO:0000313" key="3">
    <source>
        <dbReference type="Proteomes" id="UP001454036"/>
    </source>
</evidence>
<dbReference type="EMBL" id="BAABME010006742">
    <property type="protein sequence ID" value="GAA0169184.1"/>
    <property type="molecule type" value="Genomic_DNA"/>
</dbReference>
<evidence type="ECO:0000256" key="1">
    <source>
        <dbReference type="SAM" id="MobiDB-lite"/>
    </source>
</evidence>
<sequence>MGKMGESLFDLENVLRSNKVNSMTLEEANIIMACKTQALRDLVIGTATSTIVTWLATWKLNKVNRICLTTGACGVLGLWWFERSLDLCVDHILSMEGKRIKDEMAKIVLVKYRDNPSVMQRVSKHFYSENVYDDSSLDRPKLRWRVRTVFSDPVAFERMRTHVDDPDNETTSKETTTAAEKIKNLQKQSHMRASIDSIVDPFDYVFGLPQPMMDNQPGASSTPPAQSTRSLRRSRRKNRKQHLESSED</sequence>
<feature type="region of interest" description="Disordered" evidence="1">
    <location>
        <begin position="208"/>
        <end position="248"/>
    </location>
</feature>
<comment type="caution">
    <text evidence="2">The sequence shown here is derived from an EMBL/GenBank/DDBJ whole genome shotgun (WGS) entry which is preliminary data.</text>
</comment>
<organism evidence="2 3">
    <name type="scientific">Lithospermum erythrorhizon</name>
    <name type="common">Purple gromwell</name>
    <name type="synonym">Lithospermum officinale var. erythrorhizon</name>
    <dbReference type="NCBI Taxonomy" id="34254"/>
    <lineage>
        <taxon>Eukaryota</taxon>
        <taxon>Viridiplantae</taxon>
        <taxon>Streptophyta</taxon>
        <taxon>Embryophyta</taxon>
        <taxon>Tracheophyta</taxon>
        <taxon>Spermatophyta</taxon>
        <taxon>Magnoliopsida</taxon>
        <taxon>eudicotyledons</taxon>
        <taxon>Gunneridae</taxon>
        <taxon>Pentapetalae</taxon>
        <taxon>asterids</taxon>
        <taxon>lamiids</taxon>
        <taxon>Boraginales</taxon>
        <taxon>Boraginaceae</taxon>
        <taxon>Boraginoideae</taxon>
        <taxon>Lithospermeae</taxon>
        <taxon>Lithospermum</taxon>
    </lineage>
</organism>
<name>A0AAV3QYS6_LITER</name>
<dbReference type="PANTHER" id="PTHR35986">
    <property type="entry name" value="EXPRESSED PROTEIN"/>
    <property type="match status" value="1"/>
</dbReference>
<dbReference type="Proteomes" id="UP001454036">
    <property type="component" value="Unassembled WGS sequence"/>
</dbReference>
<keyword evidence="3" id="KW-1185">Reference proteome</keyword>
<dbReference type="PANTHER" id="PTHR35986:SF1">
    <property type="entry name" value="OS10G0430800 PROTEIN"/>
    <property type="match status" value="1"/>
</dbReference>